<organism evidence="3 4">
    <name type="scientific">Forsythia ovata</name>
    <dbReference type="NCBI Taxonomy" id="205694"/>
    <lineage>
        <taxon>Eukaryota</taxon>
        <taxon>Viridiplantae</taxon>
        <taxon>Streptophyta</taxon>
        <taxon>Embryophyta</taxon>
        <taxon>Tracheophyta</taxon>
        <taxon>Spermatophyta</taxon>
        <taxon>Magnoliopsida</taxon>
        <taxon>eudicotyledons</taxon>
        <taxon>Gunneridae</taxon>
        <taxon>Pentapetalae</taxon>
        <taxon>asterids</taxon>
        <taxon>lamiids</taxon>
        <taxon>Lamiales</taxon>
        <taxon>Oleaceae</taxon>
        <taxon>Forsythieae</taxon>
        <taxon>Forsythia</taxon>
    </lineage>
</organism>
<accession>A0ABD1TV43</accession>
<dbReference type="PANTHER" id="PTHR15140:SF37">
    <property type="entry name" value="UBIQUITIN-LIKE DOMAIN-CONTAINING PROTEIN"/>
    <property type="match status" value="1"/>
</dbReference>
<evidence type="ECO:0000256" key="1">
    <source>
        <dbReference type="ARBA" id="ARBA00022737"/>
    </source>
</evidence>
<dbReference type="SUPFAM" id="SSF52058">
    <property type="entry name" value="L domain-like"/>
    <property type="match status" value="1"/>
</dbReference>
<evidence type="ECO:0000259" key="2">
    <source>
        <dbReference type="Pfam" id="PF23598"/>
    </source>
</evidence>
<protein>
    <submittedName>
        <fullName evidence="3">Late blight resistance protein-like protein R1A-6</fullName>
    </submittedName>
</protein>
<evidence type="ECO:0000313" key="4">
    <source>
        <dbReference type="Proteomes" id="UP001604277"/>
    </source>
</evidence>
<dbReference type="InterPro" id="IPR032675">
    <property type="entry name" value="LRR_dom_sf"/>
</dbReference>
<dbReference type="PANTHER" id="PTHR15140">
    <property type="entry name" value="TUBULIN-SPECIFIC CHAPERONE E"/>
    <property type="match status" value="1"/>
</dbReference>
<sequence length="262" mass="31274">MERFHKLEFLYVKNDTEVEIPDFLLEMVNLRHMIFKGYSRFSKSCIQRATKDEIFQINNLQSISYLHIFNKMEGKILSCSPNLRRLKCSLREFQDFSFLNRLDSLRLTFHHNYVSHLISLALNLRKLTLLCFRMSWKQVKIIGRLPNLIVLKLRVGSFEGRQWNTTEGEFQQLRVLKLSWVDNREWNAPSDTFPRLQQLVLRHCNYLENIPSSFCYIPTMQMIEVHDCKQSVGKSARQIQEEQRDMENEELQVIITNVLKRV</sequence>
<keyword evidence="4" id="KW-1185">Reference proteome</keyword>
<keyword evidence="1" id="KW-0677">Repeat</keyword>
<dbReference type="Pfam" id="PF23598">
    <property type="entry name" value="LRR_14"/>
    <property type="match status" value="1"/>
</dbReference>
<dbReference type="Proteomes" id="UP001604277">
    <property type="component" value="Unassembled WGS sequence"/>
</dbReference>
<feature type="domain" description="Disease resistance R13L4/SHOC-2-like LRR" evidence="2">
    <location>
        <begin position="7"/>
        <end position="240"/>
    </location>
</feature>
<gene>
    <name evidence="3" type="ORF">Fot_30414</name>
</gene>
<dbReference type="Gene3D" id="3.80.10.10">
    <property type="entry name" value="Ribonuclease Inhibitor"/>
    <property type="match status" value="1"/>
</dbReference>
<evidence type="ECO:0000313" key="3">
    <source>
        <dbReference type="EMBL" id="KAL2516443.1"/>
    </source>
</evidence>
<dbReference type="EMBL" id="JBFOLJ010000008">
    <property type="protein sequence ID" value="KAL2516443.1"/>
    <property type="molecule type" value="Genomic_DNA"/>
</dbReference>
<dbReference type="AlphaFoldDB" id="A0ABD1TV43"/>
<dbReference type="InterPro" id="IPR055414">
    <property type="entry name" value="LRR_R13L4/SHOC2-like"/>
</dbReference>
<proteinExistence type="predicted"/>
<comment type="caution">
    <text evidence="3">The sequence shown here is derived from an EMBL/GenBank/DDBJ whole genome shotgun (WGS) entry which is preliminary data.</text>
</comment>
<name>A0ABD1TV43_9LAMI</name>
<reference evidence="4" key="1">
    <citation type="submission" date="2024-07" db="EMBL/GenBank/DDBJ databases">
        <title>Two chromosome-level genome assemblies of Korean endemic species Abeliophyllum distichum and Forsythia ovata (Oleaceae).</title>
        <authorList>
            <person name="Jang H."/>
        </authorList>
    </citation>
    <scope>NUCLEOTIDE SEQUENCE [LARGE SCALE GENOMIC DNA]</scope>
</reference>